<dbReference type="InterPro" id="IPR025424">
    <property type="entry name" value="YrhK_domain"/>
</dbReference>
<evidence type="ECO:0000256" key="1">
    <source>
        <dbReference type="SAM" id="Phobius"/>
    </source>
</evidence>
<evidence type="ECO:0000313" key="4">
    <source>
        <dbReference type="Proteomes" id="UP000182932"/>
    </source>
</evidence>
<comment type="caution">
    <text evidence="3">The sequence shown here is derived from an EMBL/GenBank/DDBJ whole genome shotgun (WGS) entry which is preliminary data.</text>
</comment>
<sequence>MPLFYHRNREETSESRRIYALFELAYTAVDFSAATCFIIGSVMFFFDAWQTPATWMFLIGSVLFAAKPTLRLVRELRLAAEGDEEDLAERFGK</sequence>
<reference evidence="3 4" key="1">
    <citation type="submission" date="2016-10" db="EMBL/GenBank/DDBJ databases">
        <authorList>
            <person name="Varghese N."/>
            <person name="Submissions S."/>
        </authorList>
    </citation>
    <scope>NUCLEOTIDE SEQUENCE [LARGE SCALE GENOMIC DNA]</scope>
    <source>
        <strain evidence="3 4">FF3</strain>
    </source>
</reference>
<proteinExistence type="predicted"/>
<gene>
    <name evidence="3" type="ORF">SAMN04487940_10499</name>
</gene>
<dbReference type="EMBL" id="FNYY01000004">
    <property type="protein sequence ID" value="SEJ22200.1"/>
    <property type="molecule type" value="Genomic_DNA"/>
</dbReference>
<evidence type="ECO:0000259" key="2">
    <source>
        <dbReference type="Pfam" id="PF14145"/>
    </source>
</evidence>
<keyword evidence="4" id="KW-1185">Reference proteome</keyword>
<dbReference type="AlphaFoldDB" id="A0A975ZMU4"/>
<dbReference type="Proteomes" id="UP000182932">
    <property type="component" value="Unassembled WGS sequence"/>
</dbReference>
<keyword evidence="1" id="KW-0812">Transmembrane</keyword>
<keyword evidence="1" id="KW-1133">Transmembrane helix</keyword>
<dbReference type="Pfam" id="PF14145">
    <property type="entry name" value="YrhK"/>
    <property type="match status" value="1"/>
</dbReference>
<evidence type="ECO:0000313" key="3">
    <source>
        <dbReference type="EMBL" id="SEJ22200.1"/>
    </source>
</evidence>
<accession>A0A975ZMU4</accession>
<dbReference type="GeneID" id="80817789"/>
<dbReference type="RefSeq" id="WP_048533184.1">
    <property type="nucleotide sequence ID" value="NZ_CATLQZ010000012.1"/>
</dbReference>
<name>A0A975ZMU4_9RHOB</name>
<keyword evidence="1" id="KW-0472">Membrane</keyword>
<organism evidence="3 4">
    <name type="scientific">Marinovum algicola</name>
    <dbReference type="NCBI Taxonomy" id="42444"/>
    <lineage>
        <taxon>Bacteria</taxon>
        <taxon>Pseudomonadati</taxon>
        <taxon>Pseudomonadota</taxon>
        <taxon>Alphaproteobacteria</taxon>
        <taxon>Rhodobacterales</taxon>
        <taxon>Roseobacteraceae</taxon>
        <taxon>Marinovum</taxon>
    </lineage>
</organism>
<feature type="domain" description="YrhK" evidence="2">
    <location>
        <begin position="21"/>
        <end position="75"/>
    </location>
</feature>
<feature type="transmembrane region" description="Helical" evidence="1">
    <location>
        <begin position="21"/>
        <end position="46"/>
    </location>
</feature>
<feature type="transmembrane region" description="Helical" evidence="1">
    <location>
        <begin position="52"/>
        <end position="70"/>
    </location>
</feature>
<protein>
    <submittedName>
        <fullName evidence="3">YrhK-like protein</fullName>
    </submittedName>
</protein>